<dbReference type="EMBL" id="GBRH01232520">
    <property type="protein sequence ID" value="JAD65375.1"/>
    <property type="molecule type" value="Transcribed_RNA"/>
</dbReference>
<dbReference type="AlphaFoldDB" id="A0A0A9BW25"/>
<sequence length="45" mass="5249">MLSFVLEHEPSYNYGSGYFGHSWQLSKLHDSFGQDSSTRSHQRLM</sequence>
<protein>
    <submittedName>
        <fullName evidence="1">Uncharacterized protein</fullName>
    </submittedName>
</protein>
<name>A0A0A9BW25_ARUDO</name>
<evidence type="ECO:0000313" key="1">
    <source>
        <dbReference type="EMBL" id="JAD65375.1"/>
    </source>
</evidence>
<accession>A0A0A9BW25</accession>
<reference evidence="1" key="1">
    <citation type="submission" date="2014-09" db="EMBL/GenBank/DDBJ databases">
        <authorList>
            <person name="Magalhaes I.L.F."/>
            <person name="Oliveira U."/>
            <person name="Santos F.R."/>
            <person name="Vidigal T.H.D.A."/>
            <person name="Brescovit A.D."/>
            <person name="Santos A.J."/>
        </authorList>
    </citation>
    <scope>NUCLEOTIDE SEQUENCE</scope>
    <source>
        <tissue evidence="1">Shoot tissue taken approximately 20 cm above the soil surface</tissue>
    </source>
</reference>
<organism evidence="1">
    <name type="scientific">Arundo donax</name>
    <name type="common">Giant reed</name>
    <name type="synonym">Donax arundinaceus</name>
    <dbReference type="NCBI Taxonomy" id="35708"/>
    <lineage>
        <taxon>Eukaryota</taxon>
        <taxon>Viridiplantae</taxon>
        <taxon>Streptophyta</taxon>
        <taxon>Embryophyta</taxon>
        <taxon>Tracheophyta</taxon>
        <taxon>Spermatophyta</taxon>
        <taxon>Magnoliopsida</taxon>
        <taxon>Liliopsida</taxon>
        <taxon>Poales</taxon>
        <taxon>Poaceae</taxon>
        <taxon>PACMAD clade</taxon>
        <taxon>Arundinoideae</taxon>
        <taxon>Arundineae</taxon>
        <taxon>Arundo</taxon>
    </lineage>
</organism>
<proteinExistence type="predicted"/>
<reference evidence="1" key="2">
    <citation type="journal article" date="2015" name="Data Brief">
        <title>Shoot transcriptome of the giant reed, Arundo donax.</title>
        <authorList>
            <person name="Barrero R.A."/>
            <person name="Guerrero F.D."/>
            <person name="Moolhuijzen P."/>
            <person name="Goolsby J.A."/>
            <person name="Tidwell J."/>
            <person name="Bellgard S.E."/>
            <person name="Bellgard M.I."/>
        </authorList>
    </citation>
    <scope>NUCLEOTIDE SEQUENCE</scope>
    <source>
        <tissue evidence="1">Shoot tissue taken approximately 20 cm above the soil surface</tissue>
    </source>
</reference>